<dbReference type="InterPro" id="IPR037914">
    <property type="entry name" value="SpoVT-AbrB_sf"/>
</dbReference>
<dbReference type="EMBL" id="MFVL01000024">
    <property type="protein sequence ID" value="OGJ01044.1"/>
    <property type="molecule type" value="Genomic_DNA"/>
</dbReference>
<reference evidence="1 2" key="1">
    <citation type="journal article" date="2016" name="Nat. Commun.">
        <title>Thousands of microbial genomes shed light on interconnected biogeochemical processes in an aquifer system.</title>
        <authorList>
            <person name="Anantharaman K."/>
            <person name="Brown C.T."/>
            <person name="Hug L.A."/>
            <person name="Sharon I."/>
            <person name="Castelle C.J."/>
            <person name="Probst A.J."/>
            <person name="Thomas B.C."/>
            <person name="Singh A."/>
            <person name="Wilkins M.J."/>
            <person name="Karaoz U."/>
            <person name="Brodie E.L."/>
            <person name="Williams K.H."/>
            <person name="Hubbard S.S."/>
            <person name="Banfield J.F."/>
        </authorList>
    </citation>
    <scope>NUCLEOTIDE SEQUENCE [LARGE SCALE GENOMIC DNA]</scope>
</reference>
<evidence type="ECO:0000313" key="1">
    <source>
        <dbReference type="EMBL" id="OGJ01044.1"/>
    </source>
</evidence>
<evidence type="ECO:0000313" key="2">
    <source>
        <dbReference type="Proteomes" id="UP000177693"/>
    </source>
</evidence>
<comment type="caution">
    <text evidence="1">The sequence shown here is derived from an EMBL/GenBank/DDBJ whole genome shotgun (WGS) entry which is preliminary data.</text>
</comment>
<name>A0A1F6Y3U4_9BACT</name>
<organism evidence="1 2">
    <name type="scientific">Candidatus Nomurabacteria bacterium RIFCSPLOWO2_02_FULL_40_67</name>
    <dbReference type="NCBI Taxonomy" id="1801787"/>
    <lineage>
        <taxon>Bacteria</taxon>
        <taxon>Candidatus Nomuraibacteriota</taxon>
    </lineage>
</organism>
<dbReference type="Proteomes" id="UP000177693">
    <property type="component" value="Unassembled WGS sequence"/>
</dbReference>
<gene>
    <name evidence="1" type="ORF">A3I23_01935</name>
</gene>
<sequence>MTKVININERGTLTLPKEMRRIFGGKSLNQVIAEETNEGILLRVGATFPVELYSEKRLEEFRQNNEKALSGYRFNKK</sequence>
<dbReference type="AlphaFoldDB" id="A0A1F6Y3U4"/>
<dbReference type="SUPFAM" id="SSF89447">
    <property type="entry name" value="AbrB/MazE/MraZ-like"/>
    <property type="match status" value="1"/>
</dbReference>
<proteinExistence type="predicted"/>
<protein>
    <recommendedName>
        <fullName evidence="3">SpoVT-AbrB domain-containing protein</fullName>
    </recommendedName>
</protein>
<accession>A0A1F6Y3U4</accession>
<evidence type="ECO:0008006" key="3">
    <source>
        <dbReference type="Google" id="ProtNLM"/>
    </source>
</evidence>